<dbReference type="InParanoid" id="A0A2K1J9V0"/>
<dbReference type="AlphaFoldDB" id="A0A2K1J9V0"/>
<proteinExistence type="predicted"/>
<reference evidence="1 3" key="2">
    <citation type="journal article" date="2018" name="Plant J.">
        <title>The Physcomitrella patens chromosome-scale assembly reveals moss genome structure and evolution.</title>
        <authorList>
            <person name="Lang D."/>
            <person name="Ullrich K.K."/>
            <person name="Murat F."/>
            <person name="Fuchs J."/>
            <person name="Jenkins J."/>
            <person name="Haas F.B."/>
            <person name="Piednoel M."/>
            <person name="Gundlach H."/>
            <person name="Van Bel M."/>
            <person name="Meyberg R."/>
            <person name="Vives C."/>
            <person name="Morata J."/>
            <person name="Symeonidi A."/>
            <person name="Hiss M."/>
            <person name="Muchero W."/>
            <person name="Kamisugi Y."/>
            <person name="Saleh O."/>
            <person name="Blanc G."/>
            <person name="Decker E.L."/>
            <person name="van Gessel N."/>
            <person name="Grimwood J."/>
            <person name="Hayes R.D."/>
            <person name="Graham S.W."/>
            <person name="Gunter L.E."/>
            <person name="McDaniel S.F."/>
            <person name="Hoernstein S.N.W."/>
            <person name="Larsson A."/>
            <person name="Li F.W."/>
            <person name="Perroud P.F."/>
            <person name="Phillips J."/>
            <person name="Ranjan P."/>
            <person name="Rokshar D.S."/>
            <person name="Rothfels C.J."/>
            <person name="Schneider L."/>
            <person name="Shu S."/>
            <person name="Stevenson D.W."/>
            <person name="Thummler F."/>
            <person name="Tillich M."/>
            <person name="Villarreal Aguilar J.C."/>
            <person name="Widiez T."/>
            <person name="Wong G.K."/>
            <person name="Wymore A."/>
            <person name="Zhang Y."/>
            <person name="Zimmer A.D."/>
            <person name="Quatrano R.S."/>
            <person name="Mayer K.F.X."/>
            <person name="Goodstein D."/>
            <person name="Casacuberta J.M."/>
            <person name="Vandepoele K."/>
            <person name="Reski R."/>
            <person name="Cuming A.C."/>
            <person name="Tuskan G.A."/>
            <person name="Maumus F."/>
            <person name="Salse J."/>
            <person name="Schmutz J."/>
            <person name="Rensing S.A."/>
        </authorList>
    </citation>
    <scope>NUCLEOTIDE SEQUENCE [LARGE SCALE GENOMIC DNA]</scope>
    <source>
        <strain evidence="2 3">cv. Gransden 2004</strain>
    </source>
</reference>
<dbReference type="EnsemblPlants" id="Pp3c16_23760V3.1">
    <property type="protein sequence ID" value="PAC:32984159.CDS.1"/>
    <property type="gene ID" value="Pp3c16_23760"/>
</dbReference>
<dbReference type="Proteomes" id="UP000006727">
    <property type="component" value="Chromosome 16"/>
</dbReference>
<evidence type="ECO:0000313" key="3">
    <source>
        <dbReference type="Proteomes" id="UP000006727"/>
    </source>
</evidence>
<gene>
    <name evidence="1" type="ORF">PHYPA_021400</name>
</gene>
<name>A0A2K1J9V0_PHYPA</name>
<organism evidence="1">
    <name type="scientific">Physcomitrium patens</name>
    <name type="common">Spreading-leaved earth moss</name>
    <name type="synonym">Physcomitrella patens</name>
    <dbReference type="NCBI Taxonomy" id="3218"/>
    <lineage>
        <taxon>Eukaryota</taxon>
        <taxon>Viridiplantae</taxon>
        <taxon>Streptophyta</taxon>
        <taxon>Embryophyta</taxon>
        <taxon>Bryophyta</taxon>
        <taxon>Bryophytina</taxon>
        <taxon>Bryopsida</taxon>
        <taxon>Funariidae</taxon>
        <taxon>Funariales</taxon>
        <taxon>Funariaceae</taxon>
        <taxon>Physcomitrium</taxon>
    </lineage>
</organism>
<accession>A0A2K1J9V0</accession>
<evidence type="ECO:0000313" key="2">
    <source>
        <dbReference type="EnsemblPlants" id="PAC:32984159.CDS.1"/>
    </source>
</evidence>
<evidence type="ECO:0000313" key="1">
    <source>
        <dbReference type="EMBL" id="PNR38289.1"/>
    </source>
</evidence>
<reference evidence="1 3" key="1">
    <citation type="journal article" date="2008" name="Science">
        <title>The Physcomitrella genome reveals evolutionary insights into the conquest of land by plants.</title>
        <authorList>
            <person name="Rensing S."/>
            <person name="Lang D."/>
            <person name="Zimmer A."/>
            <person name="Terry A."/>
            <person name="Salamov A."/>
            <person name="Shapiro H."/>
            <person name="Nishiyama T."/>
            <person name="Perroud P.-F."/>
            <person name="Lindquist E."/>
            <person name="Kamisugi Y."/>
            <person name="Tanahashi T."/>
            <person name="Sakakibara K."/>
            <person name="Fujita T."/>
            <person name="Oishi K."/>
            <person name="Shin-I T."/>
            <person name="Kuroki Y."/>
            <person name="Toyoda A."/>
            <person name="Suzuki Y."/>
            <person name="Hashimoto A."/>
            <person name="Yamaguchi K."/>
            <person name="Sugano A."/>
            <person name="Kohara Y."/>
            <person name="Fujiyama A."/>
            <person name="Anterola A."/>
            <person name="Aoki S."/>
            <person name="Ashton N."/>
            <person name="Barbazuk W.B."/>
            <person name="Barker E."/>
            <person name="Bennetzen J."/>
            <person name="Bezanilla M."/>
            <person name="Blankenship R."/>
            <person name="Cho S.H."/>
            <person name="Dutcher S."/>
            <person name="Estelle M."/>
            <person name="Fawcett J.A."/>
            <person name="Gundlach H."/>
            <person name="Hanada K."/>
            <person name="Heyl A."/>
            <person name="Hicks K.A."/>
            <person name="Hugh J."/>
            <person name="Lohr M."/>
            <person name="Mayer K."/>
            <person name="Melkozernov A."/>
            <person name="Murata T."/>
            <person name="Nelson D."/>
            <person name="Pils B."/>
            <person name="Prigge M."/>
            <person name="Reiss B."/>
            <person name="Renner T."/>
            <person name="Rombauts S."/>
            <person name="Rushton P."/>
            <person name="Sanderfoot A."/>
            <person name="Schween G."/>
            <person name="Shiu S.-H."/>
            <person name="Stueber K."/>
            <person name="Theodoulou F.L."/>
            <person name="Tu H."/>
            <person name="Van de Peer Y."/>
            <person name="Verrier P.J."/>
            <person name="Waters E."/>
            <person name="Wood A."/>
            <person name="Yang L."/>
            <person name="Cove D."/>
            <person name="Cuming A."/>
            <person name="Hasebe M."/>
            <person name="Lucas S."/>
            <person name="Mishler D.B."/>
            <person name="Reski R."/>
            <person name="Grigoriev I."/>
            <person name="Quatrano R.S."/>
            <person name="Boore J.L."/>
        </authorList>
    </citation>
    <scope>NUCLEOTIDE SEQUENCE [LARGE SCALE GENOMIC DNA]</scope>
    <source>
        <strain evidence="2 3">cv. Gransden 2004</strain>
    </source>
</reference>
<dbReference type="EMBL" id="ABEU02000016">
    <property type="protein sequence ID" value="PNR38289.1"/>
    <property type="molecule type" value="Genomic_DNA"/>
</dbReference>
<protein>
    <submittedName>
        <fullName evidence="1 2">Uncharacterized protein</fullName>
    </submittedName>
</protein>
<dbReference type="Gramene" id="Pp3c16_23760V3.1">
    <property type="protein sequence ID" value="PAC:32984159.CDS.1"/>
    <property type="gene ID" value="Pp3c16_23760"/>
</dbReference>
<reference evidence="2" key="3">
    <citation type="submission" date="2020-12" db="UniProtKB">
        <authorList>
            <consortium name="EnsemblPlants"/>
        </authorList>
    </citation>
    <scope>IDENTIFICATION</scope>
</reference>
<sequence length="47" mass="5881">MPLKKDVFGNWIEKKMYREYYLINYKTNFEQYSMQMLEKLFDVIGFS</sequence>
<keyword evidence="3" id="KW-1185">Reference proteome</keyword>